<keyword evidence="1" id="KW-1133">Transmembrane helix</keyword>
<sequence length="247" mass="27614">MNNSDDNKALAFEYVLGTLRGEERDAFAKQLRSDDVIANEVRYWEAALLPAPESVAPLAPKPDTFKNIQALLDVRQSRASPLQPVSFWEKLLPWKMATALAFSMLLVVSGLLVNNTIQQQTISDAPNADYVAVLLNDANEPVLTALTANDGSKLWLKWENWQTPKDHSLQLWSQSRRDGEIRPLLVFDSAEQLEEVELDQATWRLIKDSSHLIITQEDIGGSPIDEPSQQIIAKGICIRIANKDGRA</sequence>
<dbReference type="PANTHER" id="PTHR37461:SF1">
    <property type="entry name" value="ANTI-SIGMA-K FACTOR RSKA"/>
    <property type="match status" value="1"/>
</dbReference>
<dbReference type="InterPro" id="IPR018764">
    <property type="entry name" value="RskA_C"/>
</dbReference>
<protein>
    <submittedName>
        <fullName evidence="3">Anti-sigma factor domain-containing protein</fullName>
    </submittedName>
</protein>
<name>A0ABV8V739_9GAMM</name>
<keyword evidence="4" id="KW-1185">Reference proteome</keyword>
<keyword evidence="1" id="KW-0812">Transmembrane</keyword>
<reference evidence="4" key="1">
    <citation type="journal article" date="2019" name="Int. J. Syst. Evol. Microbiol.">
        <title>The Global Catalogue of Microorganisms (GCM) 10K type strain sequencing project: providing services to taxonomists for standard genome sequencing and annotation.</title>
        <authorList>
            <consortium name="The Broad Institute Genomics Platform"/>
            <consortium name="The Broad Institute Genome Sequencing Center for Infectious Disease"/>
            <person name="Wu L."/>
            <person name="Ma J."/>
        </authorList>
    </citation>
    <scope>NUCLEOTIDE SEQUENCE [LARGE SCALE GENOMIC DNA]</scope>
    <source>
        <strain evidence="4">CECT 8570</strain>
    </source>
</reference>
<organism evidence="3 4">
    <name type="scientific">Simiduia curdlanivorans</name>
    <dbReference type="NCBI Taxonomy" id="1492769"/>
    <lineage>
        <taxon>Bacteria</taxon>
        <taxon>Pseudomonadati</taxon>
        <taxon>Pseudomonadota</taxon>
        <taxon>Gammaproteobacteria</taxon>
        <taxon>Cellvibrionales</taxon>
        <taxon>Cellvibrionaceae</taxon>
        <taxon>Simiduia</taxon>
    </lineage>
</organism>
<gene>
    <name evidence="3" type="ORF">ACFOX3_12005</name>
</gene>
<evidence type="ECO:0000259" key="2">
    <source>
        <dbReference type="Pfam" id="PF10099"/>
    </source>
</evidence>
<dbReference type="EMBL" id="JBHSCX010000015">
    <property type="protein sequence ID" value="MFC4363030.1"/>
    <property type="molecule type" value="Genomic_DNA"/>
</dbReference>
<feature type="domain" description="Anti-sigma K factor RskA C-terminal" evidence="2">
    <location>
        <begin position="98"/>
        <end position="230"/>
    </location>
</feature>
<accession>A0ABV8V739</accession>
<dbReference type="RefSeq" id="WP_290265252.1">
    <property type="nucleotide sequence ID" value="NZ_JAUFQG010000006.1"/>
</dbReference>
<evidence type="ECO:0000256" key="1">
    <source>
        <dbReference type="SAM" id="Phobius"/>
    </source>
</evidence>
<comment type="caution">
    <text evidence="3">The sequence shown here is derived from an EMBL/GenBank/DDBJ whole genome shotgun (WGS) entry which is preliminary data.</text>
</comment>
<dbReference type="InterPro" id="IPR051474">
    <property type="entry name" value="Anti-sigma-K/W_factor"/>
</dbReference>
<dbReference type="Proteomes" id="UP001595840">
    <property type="component" value="Unassembled WGS sequence"/>
</dbReference>
<evidence type="ECO:0000313" key="4">
    <source>
        <dbReference type="Proteomes" id="UP001595840"/>
    </source>
</evidence>
<dbReference type="PANTHER" id="PTHR37461">
    <property type="entry name" value="ANTI-SIGMA-K FACTOR RSKA"/>
    <property type="match status" value="1"/>
</dbReference>
<proteinExistence type="predicted"/>
<dbReference type="Pfam" id="PF10099">
    <property type="entry name" value="RskA_C"/>
    <property type="match status" value="1"/>
</dbReference>
<evidence type="ECO:0000313" key="3">
    <source>
        <dbReference type="EMBL" id="MFC4363030.1"/>
    </source>
</evidence>
<keyword evidence="1" id="KW-0472">Membrane</keyword>
<feature type="transmembrane region" description="Helical" evidence="1">
    <location>
        <begin position="92"/>
        <end position="113"/>
    </location>
</feature>